<dbReference type="EMBL" id="UYRT01088727">
    <property type="protein sequence ID" value="VDN34065.1"/>
    <property type="molecule type" value="Genomic_DNA"/>
</dbReference>
<proteinExistence type="predicted"/>
<accession>A0A183EF15</accession>
<protein>
    <submittedName>
        <fullName evidence="3">PfkB domain-containing protein</fullName>
    </submittedName>
</protein>
<evidence type="ECO:0000313" key="2">
    <source>
        <dbReference type="Proteomes" id="UP000271098"/>
    </source>
</evidence>
<evidence type="ECO:0000313" key="3">
    <source>
        <dbReference type="WBParaSite" id="GPUH_0001958101-mRNA-1"/>
    </source>
</evidence>
<dbReference type="Proteomes" id="UP000271098">
    <property type="component" value="Unassembled WGS sequence"/>
</dbReference>
<sequence length="77" mass="8759">MDRNWEGPGANVIIAQGQMAIDWINWGKSRGRIIIGQEKQTDVQLVLEANPQYLFSVNELETHAKSRKLRKKKSIPG</sequence>
<reference evidence="1 2" key="2">
    <citation type="submission" date="2018-11" db="EMBL/GenBank/DDBJ databases">
        <authorList>
            <consortium name="Pathogen Informatics"/>
        </authorList>
    </citation>
    <scope>NUCLEOTIDE SEQUENCE [LARGE SCALE GENOMIC DNA]</scope>
</reference>
<dbReference type="AlphaFoldDB" id="A0A183EF15"/>
<dbReference type="WBParaSite" id="GPUH_0001958101-mRNA-1">
    <property type="protein sequence ID" value="GPUH_0001958101-mRNA-1"/>
    <property type="gene ID" value="GPUH_0001958101"/>
</dbReference>
<gene>
    <name evidence="1" type="ORF">GPUH_LOCUS19553</name>
</gene>
<name>A0A183EF15_9BILA</name>
<organism evidence="3">
    <name type="scientific">Gongylonema pulchrum</name>
    <dbReference type="NCBI Taxonomy" id="637853"/>
    <lineage>
        <taxon>Eukaryota</taxon>
        <taxon>Metazoa</taxon>
        <taxon>Ecdysozoa</taxon>
        <taxon>Nematoda</taxon>
        <taxon>Chromadorea</taxon>
        <taxon>Rhabditida</taxon>
        <taxon>Spirurina</taxon>
        <taxon>Spiruromorpha</taxon>
        <taxon>Spiruroidea</taxon>
        <taxon>Gongylonematidae</taxon>
        <taxon>Gongylonema</taxon>
    </lineage>
</organism>
<evidence type="ECO:0000313" key="1">
    <source>
        <dbReference type="EMBL" id="VDN34065.1"/>
    </source>
</evidence>
<reference evidence="3" key="1">
    <citation type="submission" date="2016-06" db="UniProtKB">
        <authorList>
            <consortium name="WormBaseParasite"/>
        </authorList>
    </citation>
    <scope>IDENTIFICATION</scope>
</reference>
<keyword evidence="2" id="KW-1185">Reference proteome</keyword>